<dbReference type="AlphaFoldDB" id="A0A926ZFU2"/>
<dbReference type="EMBL" id="JACJPW010000008">
    <property type="protein sequence ID" value="MBD2180457.1"/>
    <property type="molecule type" value="Genomic_DNA"/>
</dbReference>
<dbReference type="RefSeq" id="WP_190462670.1">
    <property type="nucleotide sequence ID" value="NZ_JACJPW010000008.1"/>
</dbReference>
<protein>
    <submittedName>
        <fullName evidence="1">Uncharacterized protein</fullName>
    </submittedName>
</protein>
<sequence>MLQPTLNEKQIADLADSLELAITLEQQAKNLCELAEDFAEKYEKRLHKIREAAKQKAGENE</sequence>
<accession>A0A926ZFU2</accession>
<reference evidence="1" key="1">
    <citation type="journal article" date="2015" name="ISME J.">
        <title>Draft Genome Sequence of Streptomyces incarnatus NRRL8089, which Produces the Nucleoside Antibiotic Sinefungin.</title>
        <authorList>
            <person name="Oshima K."/>
            <person name="Hattori M."/>
            <person name="Shimizu H."/>
            <person name="Fukuda K."/>
            <person name="Nemoto M."/>
            <person name="Inagaki K."/>
            <person name="Tamura T."/>
        </authorList>
    </citation>
    <scope>NUCLEOTIDE SEQUENCE</scope>
    <source>
        <strain evidence="1">FACHB-1375</strain>
    </source>
</reference>
<gene>
    <name evidence="1" type="ORF">H6G03_04930</name>
</gene>
<organism evidence="1 2">
    <name type="scientific">Aerosakkonema funiforme FACHB-1375</name>
    <dbReference type="NCBI Taxonomy" id="2949571"/>
    <lineage>
        <taxon>Bacteria</taxon>
        <taxon>Bacillati</taxon>
        <taxon>Cyanobacteriota</taxon>
        <taxon>Cyanophyceae</taxon>
        <taxon>Oscillatoriophycideae</taxon>
        <taxon>Aerosakkonematales</taxon>
        <taxon>Aerosakkonemataceae</taxon>
        <taxon>Aerosakkonema</taxon>
    </lineage>
</organism>
<evidence type="ECO:0000313" key="1">
    <source>
        <dbReference type="EMBL" id="MBD2180457.1"/>
    </source>
</evidence>
<dbReference type="Proteomes" id="UP000641646">
    <property type="component" value="Unassembled WGS sequence"/>
</dbReference>
<reference evidence="1" key="2">
    <citation type="submission" date="2020-08" db="EMBL/GenBank/DDBJ databases">
        <authorList>
            <person name="Chen M."/>
            <person name="Teng W."/>
            <person name="Zhao L."/>
            <person name="Hu C."/>
            <person name="Zhou Y."/>
            <person name="Han B."/>
            <person name="Song L."/>
            <person name="Shu W."/>
        </authorList>
    </citation>
    <scope>NUCLEOTIDE SEQUENCE</scope>
    <source>
        <strain evidence="1">FACHB-1375</strain>
    </source>
</reference>
<proteinExistence type="predicted"/>
<keyword evidence="2" id="KW-1185">Reference proteome</keyword>
<comment type="caution">
    <text evidence="1">The sequence shown here is derived from an EMBL/GenBank/DDBJ whole genome shotgun (WGS) entry which is preliminary data.</text>
</comment>
<evidence type="ECO:0000313" key="2">
    <source>
        <dbReference type="Proteomes" id="UP000641646"/>
    </source>
</evidence>
<name>A0A926ZFU2_9CYAN</name>